<evidence type="ECO:0000313" key="3">
    <source>
        <dbReference type="EMBL" id="KAF2688903.1"/>
    </source>
</evidence>
<evidence type="ECO:0000259" key="2">
    <source>
        <dbReference type="Pfam" id="PF01757"/>
    </source>
</evidence>
<dbReference type="Pfam" id="PF01757">
    <property type="entry name" value="Acyl_transf_3"/>
    <property type="match status" value="1"/>
</dbReference>
<name>A0A6G1JFI8_9PLEO</name>
<dbReference type="InterPro" id="IPR050879">
    <property type="entry name" value="Acyltransferase_3"/>
</dbReference>
<evidence type="ECO:0000256" key="1">
    <source>
        <dbReference type="SAM" id="Phobius"/>
    </source>
</evidence>
<keyword evidence="1" id="KW-0812">Transmembrane</keyword>
<proteinExistence type="predicted"/>
<dbReference type="OrthoDB" id="5819582at2759"/>
<sequence length="451" mass="50470">MAEKPSAANREIWLDGLRGVAALIVAFFHFTTGSLATPYRSFWDSPASENRHLIQIAPFRVVIAGQAMVDIFFVVSGYSISTGLIKLRSEGSVADFYRKLTSSVVRRMFRLSFPVAVMMGISHVLFYAGTYNLEFAEGQGCPGAVPWGNPMPHVQCLVRSFVSVVNLQSGQELTLNNHLWTIPVEIRGSMKVYLALLGLATVSEMARFLGVGLLAVRCWWNGEPEFLAFFAGLLFAELNASASRKLSHLQLPSPLALQDASKPTLSNTTWTRLITFTRYYVFALGLYLLCLPVPVWHEGATTPTFSPDWFFLSILPPLPWWDWEIKMRTWHTIGAILAISSMRSLPRLRAPFESRVAQFLGQISFSLYLCHQTVYRIVLNRVLNWTSLGVSGINYWEAKSSGRNGIVFVSWVVATGLIGTVLMVGSRWMARAVDQRSVSIGFWVEKVLSRL</sequence>
<accession>A0A6G1JFI8</accession>
<reference evidence="3" key="1">
    <citation type="journal article" date="2020" name="Stud. Mycol.">
        <title>101 Dothideomycetes genomes: a test case for predicting lifestyles and emergence of pathogens.</title>
        <authorList>
            <person name="Haridas S."/>
            <person name="Albert R."/>
            <person name="Binder M."/>
            <person name="Bloem J."/>
            <person name="Labutti K."/>
            <person name="Salamov A."/>
            <person name="Andreopoulos B."/>
            <person name="Baker S."/>
            <person name="Barry K."/>
            <person name="Bills G."/>
            <person name="Bluhm B."/>
            <person name="Cannon C."/>
            <person name="Castanera R."/>
            <person name="Culley D."/>
            <person name="Daum C."/>
            <person name="Ezra D."/>
            <person name="Gonzalez J."/>
            <person name="Henrissat B."/>
            <person name="Kuo A."/>
            <person name="Liang C."/>
            <person name="Lipzen A."/>
            <person name="Lutzoni F."/>
            <person name="Magnuson J."/>
            <person name="Mondo S."/>
            <person name="Nolan M."/>
            <person name="Ohm R."/>
            <person name="Pangilinan J."/>
            <person name="Park H.-J."/>
            <person name="Ramirez L."/>
            <person name="Alfaro M."/>
            <person name="Sun H."/>
            <person name="Tritt A."/>
            <person name="Yoshinaga Y."/>
            <person name="Zwiers L.-H."/>
            <person name="Turgeon B."/>
            <person name="Goodwin S."/>
            <person name="Spatafora J."/>
            <person name="Crous P."/>
            <person name="Grigoriev I."/>
        </authorList>
    </citation>
    <scope>NUCLEOTIDE SEQUENCE</scope>
    <source>
        <strain evidence="3">CBS 122367</strain>
    </source>
</reference>
<protein>
    <recommendedName>
        <fullName evidence="2">Acyltransferase 3 domain-containing protein</fullName>
    </recommendedName>
</protein>
<organism evidence="3 4">
    <name type="scientific">Lentithecium fluviatile CBS 122367</name>
    <dbReference type="NCBI Taxonomy" id="1168545"/>
    <lineage>
        <taxon>Eukaryota</taxon>
        <taxon>Fungi</taxon>
        <taxon>Dikarya</taxon>
        <taxon>Ascomycota</taxon>
        <taxon>Pezizomycotina</taxon>
        <taxon>Dothideomycetes</taxon>
        <taxon>Pleosporomycetidae</taxon>
        <taxon>Pleosporales</taxon>
        <taxon>Massarineae</taxon>
        <taxon>Lentitheciaceae</taxon>
        <taxon>Lentithecium</taxon>
    </lineage>
</organism>
<feature type="domain" description="Acyltransferase 3" evidence="2">
    <location>
        <begin position="12"/>
        <end position="422"/>
    </location>
</feature>
<feature type="transmembrane region" description="Helical" evidence="1">
    <location>
        <begin position="192"/>
        <end position="216"/>
    </location>
</feature>
<gene>
    <name evidence="3" type="ORF">K458DRAFT_401011</name>
</gene>
<dbReference type="PANTHER" id="PTHR23028:SF134">
    <property type="entry name" value="PUTATIVE (AFU_ORTHOLOGUE AFUA_4G08520)-RELATED"/>
    <property type="match status" value="1"/>
</dbReference>
<evidence type="ECO:0000313" key="4">
    <source>
        <dbReference type="Proteomes" id="UP000799291"/>
    </source>
</evidence>
<feature type="transmembrane region" description="Helical" evidence="1">
    <location>
        <begin position="20"/>
        <end position="39"/>
    </location>
</feature>
<feature type="transmembrane region" description="Helical" evidence="1">
    <location>
        <begin position="279"/>
        <end position="297"/>
    </location>
</feature>
<feature type="transmembrane region" description="Helical" evidence="1">
    <location>
        <begin position="108"/>
        <end position="128"/>
    </location>
</feature>
<dbReference type="EMBL" id="MU005573">
    <property type="protein sequence ID" value="KAF2688903.1"/>
    <property type="molecule type" value="Genomic_DNA"/>
</dbReference>
<dbReference type="AlphaFoldDB" id="A0A6G1JFI8"/>
<dbReference type="PANTHER" id="PTHR23028">
    <property type="entry name" value="ACETYLTRANSFERASE"/>
    <property type="match status" value="1"/>
</dbReference>
<dbReference type="GO" id="GO:0016747">
    <property type="term" value="F:acyltransferase activity, transferring groups other than amino-acyl groups"/>
    <property type="evidence" value="ECO:0007669"/>
    <property type="project" value="InterPro"/>
</dbReference>
<feature type="transmembrane region" description="Helical" evidence="1">
    <location>
        <begin position="59"/>
        <end position="80"/>
    </location>
</feature>
<keyword evidence="1" id="KW-1133">Transmembrane helix</keyword>
<keyword evidence="1" id="KW-0472">Membrane</keyword>
<keyword evidence="4" id="KW-1185">Reference proteome</keyword>
<dbReference type="Proteomes" id="UP000799291">
    <property type="component" value="Unassembled WGS sequence"/>
</dbReference>
<feature type="transmembrane region" description="Helical" evidence="1">
    <location>
        <begin position="405"/>
        <end position="426"/>
    </location>
</feature>
<dbReference type="InterPro" id="IPR002656">
    <property type="entry name" value="Acyl_transf_3_dom"/>
</dbReference>